<feature type="domain" description="Peptidase M16 N-terminal" evidence="1">
    <location>
        <begin position="64"/>
        <end position="145"/>
    </location>
</feature>
<evidence type="ECO:0000313" key="3">
    <source>
        <dbReference type="EMBL" id="HIU38551.1"/>
    </source>
</evidence>
<reference evidence="3" key="2">
    <citation type="journal article" date="2021" name="PeerJ">
        <title>Extensive microbial diversity within the chicken gut microbiome revealed by metagenomics and culture.</title>
        <authorList>
            <person name="Gilroy R."/>
            <person name="Ravi A."/>
            <person name="Getino M."/>
            <person name="Pursley I."/>
            <person name="Horton D.L."/>
            <person name="Alikhan N.F."/>
            <person name="Baker D."/>
            <person name="Gharbi K."/>
            <person name="Hall N."/>
            <person name="Watson M."/>
            <person name="Adriaenssens E.M."/>
            <person name="Foster-Nyarko E."/>
            <person name="Jarju S."/>
            <person name="Secka A."/>
            <person name="Antonio M."/>
            <person name="Oren A."/>
            <person name="Chaudhuri R.R."/>
            <person name="La Ragione R."/>
            <person name="Hildebrand F."/>
            <person name="Pallen M.J."/>
        </authorList>
    </citation>
    <scope>NUCLEOTIDE SEQUENCE</scope>
    <source>
        <strain evidence="3">17073</strain>
    </source>
</reference>
<dbReference type="InterPro" id="IPR011765">
    <property type="entry name" value="Pept_M16_N"/>
</dbReference>
<dbReference type="Pfam" id="PF00675">
    <property type="entry name" value="Peptidase_M16"/>
    <property type="match status" value="1"/>
</dbReference>
<proteinExistence type="predicted"/>
<dbReference type="AlphaFoldDB" id="A0A9D1IL08"/>
<dbReference type="PANTHER" id="PTHR11851">
    <property type="entry name" value="METALLOPROTEASE"/>
    <property type="match status" value="1"/>
</dbReference>
<dbReference type="InterPro" id="IPR007863">
    <property type="entry name" value="Peptidase_M16_C"/>
</dbReference>
<gene>
    <name evidence="3" type="ORF">IAD18_02650</name>
</gene>
<dbReference type="InterPro" id="IPR011249">
    <property type="entry name" value="Metalloenz_LuxS/M16"/>
</dbReference>
<organism evidence="3 4">
    <name type="scientific">Candidatus Limisoma intestinavium</name>
    <dbReference type="NCBI Taxonomy" id="2840856"/>
    <lineage>
        <taxon>Bacteria</taxon>
        <taxon>Pseudomonadati</taxon>
        <taxon>Bacteroidota</taxon>
        <taxon>Bacteroidia</taxon>
        <taxon>Bacteroidales</taxon>
        <taxon>Candidatus Limisoma</taxon>
    </lineage>
</organism>
<name>A0A9D1IL08_9BACT</name>
<evidence type="ECO:0000313" key="4">
    <source>
        <dbReference type="Proteomes" id="UP000824076"/>
    </source>
</evidence>
<dbReference type="GO" id="GO:0046872">
    <property type="term" value="F:metal ion binding"/>
    <property type="evidence" value="ECO:0007669"/>
    <property type="project" value="InterPro"/>
</dbReference>
<evidence type="ECO:0000259" key="2">
    <source>
        <dbReference type="Pfam" id="PF05193"/>
    </source>
</evidence>
<feature type="domain" description="Peptidase M16 C-terminal" evidence="2">
    <location>
        <begin position="179"/>
        <end position="352"/>
    </location>
</feature>
<dbReference type="EMBL" id="DVMS01000073">
    <property type="protein sequence ID" value="HIU38551.1"/>
    <property type="molecule type" value="Genomic_DNA"/>
</dbReference>
<dbReference type="PANTHER" id="PTHR11851:SF224">
    <property type="entry name" value="PROCESSING PROTEASE"/>
    <property type="match status" value="1"/>
</dbReference>
<comment type="caution">
    <text evidence="3">The sequence shown here is derived from an EMBL/GenBank/DDBJ whole genome shotgun (WGS) entry which is preliminary data.</text>
</comment>
<protein>
    <submittedName>
        <fullName evidence="3">Insulinase family protein</fullName>
    </submittedName>
</protein>
<dbReference type="SUPFAM" id="SSF63411">
    <property type="entry name" value="LuxS/MPP-like metallohydrolase"/>
    <property type="match status" value="2"/>
</dbReference>
<dbReference type="InterPro" id="IPR050361">
    <property type="entry name" value="MPP/UQCRC_Complex"/>
</dbReference>
<dbReference type="Gene3D" id="3.30.830.10">
    <property type="entry name" value="Metalloenzyme, LuxS/M16 peptidase-like"/>
    <property type="match status" value="2"/>
</dbReference>
<dbReference type="Proteomes" id="UP000824076">
    <property type="component" value="Unassembled WGS sequence"/>
</dbReference>
<reference evidence="3" key="1">
    <citation type="submission" date="2020-10" db="EMBL/GenBank/DDBJ databases">
        <authorList>
            <person name="Gilroy R."/>
        </authorList>
    </citation>
    <scope>NUCLEOTIDE SEQUENCE</scope>
    <source>
        <strain evidence="3">17073</strain>
    </source>
</reference>
<evidence type="ECO:0000259" key="1">
    <source>
        <dbReference type="Pfam" id="PF00675"/>
    </source>
</evidence>
<sequence>MQRPAIHPIKDLKMLRPSRVVLSNGIPVYVIQFGDDQVSRINILTEGGKCDSNNAFTAELMIAALREGSKDMDADRIAERLDFYGAWLAADAATHNTTLTLHTLNRNFDQVLSILAGIVQNPVFPAHEIGNLKSLAINRLRANKEKVSYLALQQFGNLYFGPNHNLGAAISEQIIDGVSTTQLQNFHSQWFAPENIRIIVAGSVSDEMIHMLDQKFGSMKHGVRRQSASDCPNVKFCPQTAFIEKADALQNAIRIGIPAIARTDPDYIPLRILTTALGGYFGSRLMTNIRETKGYTYGISASLLGYRNNSVISISSQCDSSYTAAVVEEIKKEMAELCQNTIPHDELRRIRSYMLSDLARSLDTPFSVADYYVSMLNNRIPEDYFDRQIDIINAITPERLRDVARRYYDTNNMLIVVAGRETT</sequence>
<dbReference type="Pfam" id="PF05193">
    <property type="entry name" value="Peptidase_M16_C"/>
    <property type="match status" value="1"/>
</dbReference>
<accession>A0A9D1IL08</accession>